<feature type="non-terminal residue" evidence="1">
    <location>
        <position position="362"/>
    </location>
</feature>
<reference evidence="1 2" key="1">
    <citation type="submission" date="2023-08" db="EMBL/GenBank/DDBJ databases">
        <title>The draft genome sequence of Paracraurococcus sp. LOR1-02.</title>
        <authorList>
            <person name="Kingkaew E."/>
            <person name="Tanasupawat S."/>
        </authorList>
    </citation>
    <scope>NUCLEOTIDE SEQUENCE [LARGE SCALE GENOMIC DNA]</scope>
    <source>
        <strain evidence="1 2">LOR1-02</strain>
    </source>
</reference>
<accession>A0ABT9E6P6</accession>
<dbReference type="EMBL" id="JAUTWS010000036">
    <property type="protein sequence ID" value="MDO9711861.1"/>
    <property type="molecule type" value="Genomic_DNA"/>
</dbReference>
<dbReference type="Proteomes" id="UP001243009">
    <property type="component" value="Unassembled WGS sequence"/>
</dbReference>
<name>A0ABT9E6P6_9PROT</name>
<gene>
    <name evidence="1" type="ORF">Q7A36_26170</name>
</gene>
<evidence type="ECO:0000313" key="1">
    <source>
        <dbReference type="EMBL" id="MDO9711861.1"/>
    </source>
</evidence>
<protein>
    <submittedName>
        <fullName evidence="1">Uncharacterized protein</fullName>
    </submittedName>
</protein>
<organism evidence="1 2">
    <name type="scientific">Paracraurococcus lichenis</name>
    <dbReference type="NCBI Taxonomy" id="3064888"/>
    <lineage>
        <taxon>Bacteria</taxon>
        <taxon>Pseudomonadati</taxon>
        <taxon>Pseudomonadota</taxon>
        <taxon>Alphaproteobacteria</taxon>
        <taxon>Acetobacterales</taxon>
        <taxon>Roseomonadaceae</taxon>
        <taxon>Paracraurococcus</taxon>
    </lineage>
</organism>
<dbReference type="RefSeq" id="WP_305106717.1">
    <property type="nucleotide sequence ID" value="NZ_JAUTWS010000036.1"/>
</dbReference>
<evidence type="ECO:0000313" key="2">
    <source>
        <dbReference type="Proteomes" id="UP001243009"/>
    </source>
</evidence>
<keyword evidence="2" id="KW-1185">Reference proteome</keyword>
<comment type="caution">
    <text evidence="1">The sequence shown here is derived from an EMBL/GenBank/DDBJ whole genome shotgun (WGS) entry which is preliminary data.</text>
</comment>
<sequence length="362" mass="39345">MIQNGEFVLLKETKLIAAAFKDWHEALRGGPELPTSGMSWWIDELGFGVSLQWSKTNKKDAPALHVPGAKLTTTRNTRSKDFVVEINPGSRPGNGHVPSAVAVGPDGKLWLLRQAWLQGKRRANGSEPRIETDEFLARTGFTPVPVKVAEGPVDRTWCIVCPLERGQEEMRNATRAYVFWAAVARNTGSDPADAGSHTEQPFFPSASLPSGGLFTYPGHEGGVGRRLEDEVLAALAERVSPSGTVRMWARPRTVDNYTVDLEIKSADPKLLVEVKSDNSAAHVQQGVGQLVLYPLLLPHLKAHRRVLLLPGPTTPSLEKAIAEAGILRTCYRWTGGEPGAGRVEFDGELLGLFGEAPPEVDA</sequence>
<proteinExistence type="predicted"/>